<keyword evidence="3" id="KW-0808">Transferase</keyword>
<gene>
    <name evidence="10" type="ORF">RNC47_11230</name>
</gene>
<evidence type="ECO:0000313" key="11">
    <source>
        <dbReference type="Proteomes" id="UP001183420"/>
    </source>
</evidence>
<name>A0ABU2LMT6_9ACTN</name>
<evidence type="ECO:0000256" key="3">
    <source>
        <dbReference type="ARBA" id="ARBA00022679"/>
    </source>
</evidence>
<evidence type="ECO:0000259" key="9">
    <source>
        <dbReference type="PROSITE" id="PS52004"/>
    </source>
</evidence>
<dbReference type="InterPro" id="IPR036291">
    <property type="entry name" value="NAD(P)-bd_dom_sf"/>
</dbReference>
<dbReference type="InterPro" id="IPR016035">
    <property type="entry name" value="Acyl_Trfase/lysoPLipase"/>
</dbReference>
<dbReference type="PROSITE" id="PS52004">
    <property type="entry name" value="KS3_2"/>
    <property type="match status" value="1"/>
</dbReference>
<dbReference type="Pfam" id="PF00109">
    <property type="entry name" value="ketoacyl-synt"/>
    <property type="match status" value="1"/>
</dbReference>
<dbReference type="PROSITE" id="PS50075">
    <property type="entry name" value="CARRIER"/>
    <property type="match status" value="1"/>
</dbReference>
<accession>A0ABU2LMT6</accession>
<dbReference type="SMART" id="SM00825">
    <property type="entry name" value="PKS_KS"/>
    <property type="match status" value="1"/>
</dbReference>
<keyword evidence="2" id="KW-0597">Phosphoprotein</keyword>
<feature type="region of interest" description="Disordered" evidence="7">
    <location>
        <begin position="463"/>
        <end position="483"/>
    </location>
</feature>
<dbReference type="SUPFAM" id="SSF47336">
    <property type="entry name" value="ACP-like"/>
    <property type="match status" value="1"/>
</dbReference>
<dbReference type="SMART" id="SM00823">
    <property type="entry name" value="PKS_PP"/>
    <property type="match status" value="1"/>
</dbReference>
<dbReference type="RefSeq" id="WP_311597873.1">
    <property type="nucleotide sequence ID" value="NZ_JAVREM010000009.1"/>
</dbReference>
<dbReference type="InterPro" id="IPR001227">
    <property type="entry name" value="Ac_transferase_dom_sf"/>
</dbReference>
<dbReference type="Gene3D" id="3.40.50.1820">
    <property type="entry name" value="alpha/beta hydrolase"/>
    <property type="match status" value="1"/>
</dbReference>
<dbReference type="InterPro" id="IPR036736">
    <property type="entry name" value="ACP-like_sf"/>
</dbReference>
<dbReference type="Gene3D" id="3.30.70.3290">
    <property type="match status" value="1"/>
</dbReference>
<dbReference type="InterPro" id="IPR032821">
    <property type="entry name" value="PKS_assoc"/>
</dbReference>
<evidence type="ECO:0000256" key="4">
    <source>
        <dbReference type="ARBA" id="ARBA00023194"/>
    </source>
</evidence>
<dbReference type="InterPro" id="IPR014043">
    <property type="entry name" value="Acyl_transferase_dom"/>
</dbReference>
<dbReference type="SUPFAM" id="SSF53474">
    <property type="entry name" value="alpha/beta-Hydrolases"/>
    <property type="match status" value="1"/>
</dbReference>
<evidence type="ECO:0000259" key="8">
    <source>
        <dbReference type="PROSITE" id="PS50075"/>
    </source>
</evidence>
<dbReference type="CDD" id="cd00833">
    <property type="entry name" value="PKS"/>
    <property type="match status" value="1"/>
</dbReference>
<dbReference type="Pfam" id="PF00698">
    <property type="entry name" value="Acyl_transf_1"/>
    <property type="match status" value="1"/>
</dbReference>
<dbReference type="InterPro" id="IPR018201">
    <property type="entry name" value="Ketoacyl_synth_AS"/>
</dbReference>
<dbReference type="EMBL" id="JAVREM010000009">
    <property type="protein sequence ID" value="MDT0318909.1"/>
    <property type="molecule type" value="Genomic_DNA"/>
</dbReference>
<dbReference type="InterPro" id="IPR020841">
    <property type="entry name" value="PKS_Beta-ketoAc_synthase_dom"/>
</dbReference>
<dbReference type="Pfam" id="PF08659">
    <property type="entry name" value="KR"/>
    <property type="match status" value="1"/>
</dbReference>
<evidence type="ECO:0000256" key="2">
    <source>
        <dbReference type="ARBA" id="ARBA00022553"/>
    </source>
</evidence>
<dbReference type="InterPro" id="IPR050091">
    <property type="entry name" value="PKS_NRPS_Biosynth_Enz"/>
</dbReference>
<dbReference type="InterPro" id="IPR001031">
    <property type="entry name" value="Thioesterase"/>
</dbReference>
<keyword evidence="4" id="KW-0045">Antibiotic biosynthesis</keyword>
<dbReference type="InterPro" id="IPR029058">
    <property type="entry name" value="AB_hydrolase_fold"/>
</dbReference>
<dbReference type="SUPFAM" id="SSF53901">
    <property type="entry name" value="Thiolase-like"/>
    <property type="match status" value="1"/>
</dbReference>
<dbReference type="Pfam" id="PF00550">
    <property type="entry name" value="PP-binding"/>
    <property type="match status" value="1"/>
</dbReference>
<dbReference type="SMART" id="SM01294">
    <property type="entry name" value="PKS_PP_betabranch"/>
    <property type="match status" value="1"/>
</dbReference>
<organism evidence="10 11">
    <name type="scientific">Streptomyces millisiae</name>
    <dbReference type="NCBI Taxonomy" id="3075542"/>
    <lineage>
        <taxon>Bacteria</taxon>
        <taxon>Bacillati</taxon>
        <taxon>Actinomycetota</taxon>
        <taxon>Actinomycetes</taxon>
        <taxon>Kitasatosporales</taxon>
        <taxon>Streptomycetaceae</taxon>
        <taxon>Streptomyces</taxon>
    </lineage>
</organism>
<dbReference type="Gene3D" id="1.10.1200.10">
    <property type="entry name" value="ACP-like"/>
    <property type="match status" value="1"/>
</dbReference>
<evidence type="ECO:0000256" key="1">
    <source>
        <dbReference type="ARBA" id="ARBA00022450"/>
    </source>
</evidence>
<evidence type="ECO:0000313" key="10">
    <source>
        <dbReference type="EMBL" id="MDT0318909.1"/>
    </source>
</evidence>
<dbReference type="InterPro" id="IPR020806">
    <property type="entry name" value="PKS_PP-bd"/>
</dbReference>
<dbReference type="CDD" id="cd08952">
    <property type="entry name" value="KR_1_SDR_x"/>
    <property type="match status" value="1"/>
</dbReference>
<dbReference type="InterPro" id="IPR014031">
    <property type="entry name" value="Ketoacyl_synth_C"/>
</dbReference>
<dbReference type="InterPro" id="IPR009081">
    <property type="entry name" value="PP-bd_ACP"/>
</dbReference>
<evidence type="ECO:0000256" key="5">
    <source>
        <dbReference type="ARBA" id="ARBA00023268"/>
    </source>
</evidence>
<feature type="domain" description="Ketosynthase family 3 (KS3)" evidence="9">
    <location>
        <begin position="36"/>
        <end position="462"/>
    </location>
</feature>
<dbReference type="PANTHER" id="PTHR43775:SF51">
    <property type="entry name" value="INACTIVE PHENOLPHTHIOCEROL SYNTHESIS POLYKETIDE SYNTHASE TYPE I PKS1-RELATED"/>
    <property type="match status" value="1"/>
</dbReference>
<keyword evidence="1" id="KW-0596">Phosphopantetheine</keyword>
<dbReference type="SUPFAM" id="SSF52151">
    <property type="entry name" value="FabD/lysophospholipase-like"/>
    <property type="match status" value="1"/>
</dbReference>
<feature type="domain" description="Carrier" evidence="8">
    <location>
        <begin position="1463"/>
        <end position="1538"/>
    </location>
</feature>
<dbReference type="SUPFAM" id="SSF55048">
    <property type="entry name" value="Probable ACP-binding domain of malonyl-CoA ACP transacylase"/>
    <property type="match status" value="1"/>
</dbReference>
<dbReference type="Proteomes" id="UP001183420">
    <property type="component" value="Unassembled WGS sequence"/>
</dbReference>
<dbReference type="Pfam" id="PF00975">
    <property type="entry name" value="Thioesterase"/>
    <property type="match status" value="1"/>
</dbReference>
<dbReference type="Gene3D" id="3.40.50.720">
    <property type="entry name" value="NAD(P)-binding Rossmann-like Domain"/>
    <property type="match status" value="1"/>
</dbReference>
<keyword evidence="5" id="KW-0511">Multifunctional enzyme</keyword>
<dbReference type="InterPro" id="IPR013968">
    <property type="entry name" value="PKS_KR"/>
</dbReference>
<sequence>MPSAANEEKLRHFLKKTMADLRTVRERLAIVESGQAEPVAVVGMGCRLPGGVAGPEELWELVAGGTDAIGPFPADRGWDPAAIYGADAERQGRATPREGGFVAGAGEFDAAFFGISPREALAMDPQQRLLLETAWETLERAGIRPETLRATRTGVYAGASSDTAPGPDVSDTPESAGYGLTGASMAVLSGRVAYALGLEGPAVTVDTACSSSLVAMHLAAQALRAGECDLALAGGVAVMSRPVGFAEFSRQGGLARDGRCKSFSADADGTGWAEGAGLVLLERLSDARRNGHRILALVRGSAVNQDGASNGLTAPNGPSQQRVIQQALDAAGLTAADVDVVEAHGTGTRLGDPIEAQALLATYGTDRPAERPLLLGSLKSNIGHTQAAAGVAGVIKSVLAMRHGTVPATLHADRPTPLVDWDSGAVALVTEPRPWPETDRPRRVAVSAFGISGTNAHLILEQAQEEPRERRTPAAPADPRLPVPWVLSARDPRALGAQARQLLDRLGRDPAPDAAEIGLALATTRTAFEHRAVLRGRDRSELLEGLAALATGKPSPALTTGSVLPASGRTALLFTGQGAQRPGMGRELHDIFPVFAEAFDQACAAFDTLLPTPLRDAVFAAEGTPAAEALHDTGLAQPALFAYETALYRLWRSWSPAEPDHLMGHSLGEITAAHVAGVLSLEDAATLVASRAALMRALPAGGAMVAIGATEEEVAKELGQEPGGGGPAVIAAVNGPSSVVVSGEETAVSRVARVFADRGRRTNRLRVSHAFHSPLMEPMLDRFAEILGTLTFHEPEIPVVTNVTGHLAGGGQLTTPDYWLDQVRRAVRFHDGVRTLRDEGVTHFVEIGPDAVLTAAVRESLSGESGTVALATQRRRGPEAETFVGALTTAYLHGQPIDWGTAFAAGDRTPDALAELPTYPFQRDTYWPTPAPRSRHEHEAAESEVAGWRYRVSWEPLAIAPGPVLSGNWLLVAPEDDPLTARVAEAMRRRGARVVPLRVSGTAEVTDTSRKELASRLATSVARVADGRTGLTGVVSLLAAQDRAQDRAPDDHDDHGVDPAGVVGVLRRDLVLAQTLADAEVGAPLWWVTRGAVSVADEAVTSTAGAASAGLGRVVGLERPEEWGGLVDLPAVVDEAALDALAGLLGAGGDEDLVAIRADGAHARRLTRAAGPTPNPAPRRPVGTTLITGGTGGLGGHVARWLAREGAEHLVLLSRRGPHAPGADRLRADLEEAGAAVTMLACDIADRAALSSALDRLRAAGHRFRTVVHAAGLHNPVQPVTETDLSQLSETVHAKAGGALLLDELLAGEPLDAFVLFSSAAGVWGGAGQGPYAAANALLDALAWRRRAAGRPATSISWGVWAGDGMARDVDGRAIDRLGMRAMPPQKAIVALRQALAADDTQVTVADVDWARFADNYRMARPRRLITPLVTRPADGLDRPEGTEPADTLSERLAGRSEAERHALLLNLVREEVAAELGHLTPESIGADQLFRDLGTDSMAAIGLRDRLSRRTGLPLTAGLVYENETPSALAGYLAGRLETRHEPTAGSAEDETLASVYRRIALLGRSYQAETMLAAAAELRDTFDVPEALAASDWSRDGATRLASGGRDNPLVIAFPPIAPVEPTVQYARLSSHLRGLVDLSVVPVPGWRDGEPLPASTDVLARVLADAARRHAGDRPFALLGYSSGGWFAHQVVAELEADGAHPAGVILLDTYPPDGMTPRLRKAMNYELIERRRQFSTLDYTALTALGTYRALHRGWRPGPVKAPTLFVRPAECVPGSPEEPTTGYDEWRATWPLDHELVEVPGDHCTMVADHSDTTAEVIHRWLASRSLRSALPREASRLTSHR</sequence>
<dbReference type="SUPFAM" id="SSF51735">
    <property type="entry name" value="NAD(P)-binding Rossmann-fold domains"/>
    <property type="match status" value="2"/>
</dbReference>
<keyword evidence="6" id="KW-0012">Acyltransferase</keyword>
<dbReference type="SMART" id="SM00824">
    <property type="entry name" value="PKS_TE"/>
    <property type="match status" value="1"/>
</dbReference>
<dbReference type="PROSITE" id="PS00606">
    <property type="entry name" value="KS3_1"/>
    <property type="match status" value="1"/>
</dbReference>
<reference evidence="11" key="1">
    <citation type="submission" date="2023-07" db="EMBL/GenBank/DDBJ databases">
        <title>30 novel species of actinomycetes from the DSMZ collection.</title>
        <authorList>
            <person name="Nouioui I."/>
        </authorList>
    </citation>
    <scope>NUCLEOTIDE SEQUENCE [LARGE SCALE GENOMIC DNA]</scope>
    <source>
        <strain evidence="11">DSM 44918</strain>
    </source>
</reference>
<dbReference type="Pfam" id="PF16197">
    <property type="entry name" value="KAsynt_C_assoc"/>
    <property type="match status" value="1"/>
</dbReference>
<dbReference type="SMART" id="SM00827">
    <property type="entry name" value="PKS_AT"/>
    <property type="match status" value="1"/>
</dbReference>
<dbReference type="InterPro" id="IPR014030">
    <property type="entry name" value="Ketoacyl_synth_N"/>
</dbReference>
<dbReference type="Gene3D" id="3.40.366.10">
    <property type="entry name" value="Malonyl-Coenzyme A Acyl Carrier Protein, domain 2"/>
    <property type="match status" value="1"/>
</dbReference>
<dbReference type="Pfam" id="PF02801">
    <property type="entry name" value="Ketoacyl-synt_C"/>
    <property type="match status" value="1"/>
</dbReference>
<protein>
    <submittedName>
        <fullName evidence="10">Type I polyketide synthase</fullName>
    </submittedName>
</protein>
<proteinExistence type="predicted"/>
<dbReference type="InterPro" id="IPR016039">
    <property type="entry name" value="Thiolase-like"/>
</dbReference>
<dbReference type="Gene3D" id="3.40.47.10">
    <property type="match status" value="1"/>
</dbReference>
<dbReference type="PANTHER" id="PTHR43775">
    <property type="entry name" value="FATTY ACID SYNTHASE"/>
    <property type="match status" value="1"/>
</dbReference>
<dbReference type="InterPro" id="IPR016036">
    <property type="entry name" value="Malonyl_transacylase_ACP-bd"/>
</dbReference>
<evidence type="ECO:0000256" key="6">
    <source>
        <dbReference type="ARBA" id="ARBA00023315"/>
    </source>
</evidence>
<comment type="caution">
    <text evidence="10">The sequence shown here is derived from an EMBL/GenBank/DDBJ whole genome shotgun (WGS) entry which is preliminary data.</text>
</comment>
<dbReference type="InterPro" id="IPR020802">
    <property type="entry name" value="TesA-like"/>
</dbReference>
<evidence type="ECO:0000256" key="7">
    <source>
        <dbReference type="SAM" id="MobiDB-lite"/>
    </source>
</evidence>
<dbReference type="SMART" id="SM00822">
    <property type="entry name" value="PKS_KR"/>
    <property type="match status" value="1"/>
</dbReference>
<dbReference type="InterPro" id="IPR057326">
    <property type="entry name" value="KR_dom"/>
</dbReference>
<keyword evidence="11" id="KW-1185">Reference proteome</keyword>